<dbReference type="Proteomes" id="UP000094385">
    <property type="component" value="Unassembled WGS sequence"/>
</dbReference>
<reference evidence="1 2" key="1">
    <citation type="journal article" date="2016" name="Proc. Natl. Acad. Sci. U.S.A.">
        <title>Comparative genomics of biotechnologically important yeasts.</title>
        <authorList>
            <person name="Riley R."/>
            <person name="Haridas S."/>
            <person name="Wolfe K.H."/>
            <person name="Lopes M.R."/>
            <person name="Hittinger C.T."/>
            <person name="Goeker M."/>
            <person name="Salamov A.A."/>
            <person name="Wisecaver J.H."/>
            <person name="Long T.M."/>
            <person name="Calvey C.H."/>
            <person name="Aerts A.L."/>
            <person name="Barry K.W."/>
            <person name="Choi C."/>
            <person name="Clum A."/>
            <person name="Coughlan A.Y."/>
            <person name="Deshpande S."/>
            <person name="Douglass A.P."/>
            <person name="Hanson S.J."/>
            <person name="Klenk H.-P."/>
            <person name="LaButti K.M."/>
            <person name="Lapidus A."/>
            <person name="Lindquist E.A."/>
            <person name="Lipzen A.M."/>
            <person name="Meier-Kolthoff J.P."/>
            <person name="Ohm R.A."/>
            <person name="Otillar R.P."/>
            <person name="Pangilinan J.L."/>
            <person name="Peng Y."/>
            <person name="Rokas A."/>
            <person name="Rosa C.A."/>
            <person name="Scheuner C."/>
            <person name="Sibirny A.A."/>
            <person name="Slot J.C."/>
            <person name="Stielow J.B."/>
            <person name="Sun H."/>
            <person name="Kurtzman C.P."/>
            <person name="Blackwell M."/>
            <person name="Grigoriev I.V."/>
            <person name="Jeffries T.W."/>
        </authorList>
    </citation>
    <scope>NUCLEOTIDE SEQUENCE [LARGE SCALE GENOMIC DNA]</scope>
    <source>
        <strain evidence="1 2">NRRL Y-11557</strain>
    </source>
</reference>
<evidence type="ECO:0000313" key="2">
    <source>
        <dbReference type="Proteomes" id="UP000094385"/>
    </source>
</evidence>
<dbReference type="EMBL" id="KV454294">
    <property type="protein sequence ID" value="ODQ72884.1"/>
    <property type="molecule type" value="Genomic_DNA"/>
</dbReference>
<gene>
    <name evidence="1" type="ORF">LIPSTDRAFT_71161</name>
</gene>
<name>A0A1E3Q5X2_LIPST</name>
<keyword evidence="2" id="KW-1185">Reference proteome</keyword>
<dbReference type="AlphaFoldDB" id="A0A1E3Q5X2"/>
<sequence>MVHFGTGIILGSVSYRKYSLRSGGKIQTVAVYLIEEGSPLANDDLPGTLGIRISDFYPQSVWQASDIEDGTVPFNSSSFLGGLRRDISKAAQNRFEEFLFEKLGLL</sequence>
<evidence type="ECO:0000313" key="1">
    <source>
        <dbReference type="EMBL" id="ODQ72884.1"/>
    </source>
</evidence>
<proteinExistence type="predicted"/>
<organism evidence="1 2">
    <name type="scientific">Lipomyces starkeyi NRRL Y-11557</name>
    <dbReference type="NCBI Taxonomy" id="675824"/>
    <lineage>
        <taxon>Eukaryota</taxon>
        <taxon>Fungi</taxon>
        <taxon>Dikarya</taxon>
        <taxon>Ascomycota</taxon>
        <taxon>Saccharomycotina</taxon>
        <taxon>Lipomycetes</taxon>
        <taxon>Lipomycetales</taxon>
        <taxon>Lipomycetaceae</taxon>
        <taxon>Lipomyces</taxon>
    </lineage>
</organism>
<accession>A0A1E3Q5X2</accession>
<protein>
    <submittedName>
        <fullName evidence="1">Uncharacterized protein</fullName>
    </submittedName>
</protein>